<comment type="caution">
    <text evidence="6">The sequence shown here is derived from an EMBL/GenBank/DDBJ whole genome shotgun (WGS) entry which is preliminary data.</text>
</comment>
<protein>
    <submittedName>
        <fullName evidence="6">GDSL esterase/lipase-like protein</fullName>
    </submittedName>
</protein>
<keyword evidence="7" id="KW-1185">Reference proteome</keyword>
<reference evidence="6 7" key="1">
    <citation type="submission" date="2024-06" db="EMBL/GenBank/DDBJ databases">
        <title>A chromosome level genome sequence of Diviner's sage (Salvia divinorum).</title>
        <authorList>
            <person name="Ford S.A."/>
            <person name="Ro D.-K."/>
            <person name="Ness R.W."/>
            <person name="Phillips M.A."/>
        </authorList>
    </citation>
    <scope>NUCLEOTIDE SEQUENCE [LARGE SCALE GENOMIC DNA]</scope>
    <source>
        <strain evidence="6">SAF-2024a</strain>
        <tissue evidence="6">Leaf</tissue>
    </source>
</reference>
<dbReference type="AlphaFoldDB" id="A0ABD1HBR2"/>
<accession>A0ABD1HBR2</accession>
<dbReference type="EMBL" id="JBEAFC010000006">
    <property type="protein sequence ID" value="KAL1553682.1"/>
    <property type="molecule type" value="Genomic_DNA"/>
</dbReference>
<comment type="similarity">
    <text evidence="1">Belongs to the 'GDSL' lipolytic enzyme family.</text>
</comment>
<dbReference type="InterPro" id="IPR035669">
    <property type="entry name" value="SGNH_plant_lipase-like"/>
</dbReference>
<evidence type="ECO:0000256" key="5">
    <source>
        <dbReference type="SAM" id="SignalP"/>
    </source>
</evidence>
<dbReference type="Pfam" id="PF00657">
    <property type="entry name" value="Lipase_GDSL"/>
    <property type="match status" value="1"/>
</dbReference>
<evidence type="ECO:0000313" key="7">
    <source>
        <dbReference type="Proteomes" id="UP001567538"/>
    </source>
</evidence>
<evidence type="ECO:0000313" key="6">
    <source>
        <dbReference type="EMBL" id="KAL1553682.1"/>
    </source>
</evidence>
<dbReference type="CDD" id="cd01837">
    <property type="entry name" value="SGNH_plant_lipase_like"/>
    <property type="match status" value="1"/>
</dbReference>
<dbReference type="InterPro" id="IPR036514">
    <property type="entry name" value="SGNH_hydro_sf"/>
</dbReference>
<keyword evidence="4" id="KW-0325">Glycoprotein</keyword>
<dbReference type="Proteomes" id="UP001567538">
    <property type="component" value="Unassembled WGS sequence"/>
</dbReference>
<dbReference type="PANTHER" id="PTHR22835">
    <property type="entry name" value="ZINC FINGER FYVE DOMAIN CONTAINING PROTEIN"/>
    <property type="match status" value="1"/>
</dbReference>
<feature type="chain" id="PRO_5044810724" evidence="5">
    <location>
        <begin position="31"/>
        <end position="387"/>
    </location>
</feature>
<dbReference type="InterPro" id="IPR001087">
    <property type="entry name" value="GDSL"/>
</dbReference>
<keyword evidence="2 5" id="KW-0732">Signal</keyword>
<organism evidence="6 7">
    <name type="scientific">Salvia divinorum</name>
    <name type="common">Maria pastora</name>
    <name type="synonym">Diviner's sage</name>
    <dbReference type="NCBI Taxonomy" id="28513"/>
    <lineage>
        <taxon>Eukaryota</taxon>
        <taxon>Viridiplantae</taxon>
        <taxon>Streptophyta</taxon>
        <taxon>Embryophyta</taxon>
        <taxon>Tracheophyta</taxon>
        <taxon>Spermatophyta</taxon>
        <taxon>Magnoliopsida</taxon>
        <taxon>eudicotyledons</taxon>
        <taxon>Gunneridae</taxon>
        <taxon>Pentapetalae</taxon>
        <taxon>asterids</taxon>
        <taxon>lamiids</taxon>
        <taxon>Lamiales</taxon>
        <taxon>Lamiaceae</taxon>
        <taxon>Nepetoideae</taxon>
        <taxon>Mentheae</taxon>
        <taxon>Salviinae</taxon>
        <taxon>Salvia</taxon>
        <taxon>Salvia subgen. Calosphace</taxon>
    </lineage>
</organism>
<dbReference type="Gene3D" id="3.40.50.1110">
    <property type="entry name" value="SGNH hydrolase"/>
    <property type="match status" value="1"/>
</dbReference>
<feature type="signal peptide" evidence="5">
    <location>
        <begin position="1"/>
        <end position="30"/>
    </location>
</feature>
<dbReference type="GO" id="GO:0016787">
    <property type="term" value="F:hydrolase activity"/>
    <property type="evidence" value="ECO:0007669"/>
    <property type="project" value="UniProtKB-KW"/>
</dbReference>
<dbReference type="PANTHER" id="PTHR22835:SF557">
    <property type="entry name" value="LIPASE_HYDROLASE FAMILY PROTEIN, PUTATIVE, EXPRESSED-RELATED"/>
    <property type="match status" value="1"/>
</dbReference>
<proteinExistence type="inferred from homology"/>
<evidence type="ECO:0000256" key="2">
    <source>
        <dbReference type="ARBA" id="ARBA00022729"/>
    </source>
</evidence>
<evidence type="ECO:0000256" key="3">
    <source>
        <dbReference type="ARBA" id="ARBA00022801"/>
    </source>
</evidence>
<gene>
    <name evidence="6" type="ORF">AAHA92_14329</name>
</gene>
<evidence type="ECO:0000256" key="4">
    <source>
        <dbReference type="ARBA" id="ARBA00023180"/>
    </source>
</evidence>
<name>A0ABD1HBR2_SALDI</name>
<evidence type="ECO:0000256" key="1">
    <source>
        <dbReference type="ARBA" id="ARBA00008668"/>
    </source>
</evidence>
<dbReference type="SUPFAM" id="SSF52266">
    <property type="entry name" value="SGNH hydrolase"/>
    <property type="match status" value="1"/>
</dbReference>
<keyword evidence="3" id="KW-0378">Hydrolase</keyword>
<sequence>MAAPHDHHHNHPIFFFILILTLSCSDSANAADQNHGRQFKNIYAFGDSYTDTGNTHSNSGPSGFMFVSNLPYGRTFFHRSTNRYSDGRLVIDFVAQSLSLPLLPPYLGLKSPSTTGSVNFAVAGSTAIVHSFFAKNNMTLNITPQSISTQLAWFEKILGGRGCRDHTSTSKECEAVFDDALIWVGEIGANDYAYSFGSSVPSQSIQNLSINTITTFLRALMKKGAKYVVVQGLPPTGCLTLSMYLAPSSDRDGAGCVGTANKQSSTHNTVLKSKVDELRKQFPHAVIVYLDYYNAYLSVISKPKSHGITEPYKVCCGHGGGTYNFDYLNACGSPSASSCGTPSRYINWDGVHLTEAMNKAMASAFLNGTYAQPPFAHLLAKKHKSSA</sequence>